<protein>
    <submittedName>
        <fullName evidence="1">Uncharacterized protein</fullName>
    </submittedName>
</protein>
<name>A0AA48KAC8_9BACT</name>
<dbReference type="RefSeq" id="WP_316413595.1">
    <property type="nucleotide sequence ID" value="NZ_AP027080.1"/>
</dbReference>
<reference evidence="2" key="1">
    <citation type="journal article" date="2023" name="Int. J. Syst. Evol. Microbiol.">
        <title>Mesoterricola silvestris gen. nov., sp. nov., Mesoterricola sediminis sp. nov., Geothrix oryzae sp. nov., Geothrix edaphica sp. nov., Geothrix rubra sp. nov., and Geothrix limicola sp. nov., six novel members of Acidobacteriota isolated from soils.</title>
        <authorList>
            <person name="Itoh H."/>
            <person name="Sugisawa Y."/>
            <person name="Mise K."/>
            <person name="Xu Z."/>
            <person name="Kuniyasu M."/>
            <person name="Ushijima N."/>
            <person name="Kawano K."/>
            <person name="Kobayashi E."/>
            <person name="Shiratori Y."/>
            <person name="Masuda Y."/>
            <person name="Senoo K."/>
        </authorList>
    </citation>
    <scope>NUCLEOTIDE SEQUENCE [LARGE SCALE GENOMIC DNA]</scope>
    <source>
        <strain evidence="2">W79</strain>
    </source>
</reference>
<dbReference type="EMBL" id="AP027080">
    <property type="protein sequence ID" value="BDU74914.1"/>
    <property type="molecule type" value="Genomic_DNA"/>
</dbReference>
<evidence type="ECO:0000313" key="1">
    <source>
        <dbReference type="EMBL" id="BDU74914.1"/>
    </source>
</evidence>
<accession>A0AA48KAC8</accession>
<dbReference type="KEGG" id="msil:METEAL_40880"/>
<keyword evidence="2" id="KW-1185">Reference proteome</keyword>
<gene>
    <name evidence="1" type="ORF">METEAL_40880</name>
</gene>
<organism evidence="1 2">
    <name type="scientific">Mesoterricola silvestris</name>
    <dbReference type="NCBI Taxonomy" id="2927979"/>
    <lineage>
        <taxon>Bacteria</taxon>
        <taxon>Pseudomonadati</taxon>
        <taxon>Acidobacteriota</taxon>
        <taxon>Holophagae</taxon>
        <taxon>Holophagales</taxon>
        <taxon>Holophagaceae</taxon>
        <taxon>Mesoterricola</taxon>
    </lineage>
</organism>
<dbReference type="Proteomes" id="UP001238179">
    <property type="component" value="Chromosome"/>
</dbReference>
<evidence type="ECO:0000313" key="2">
    <source>
        <dbReference type="Proteomes" id="UP001238179"/>
    </source>
</evidence>
<sequence>MEPDLTTLLETLRRMYPTSLVRTLPEPAMFLRSNTGRTFHAEGMQVLSAESALAYASAYMRGLRERIAATADYQLNEEHPWIIGIHPGDLTSPPLIFIFGNIIRSGKEAWVELGYPRYEALDFPS</sequence>
<dbReference type="AlphaFoldDB" id="A0AA48KAC8"/>
<proteinExistence type="predicted"/>